<dbReference type="KEGG" id="dar:Daro_0632"/>
<dbReference type="HOGENOM" id="CLU_121832_1_0_4"/>
<comment type="similarity">
    <text evidence="1">Belongs to the barstar family.</text>
</comment>
<dbReference type="OrthoDB" id="5295683at2"/>
<evidence type="ECO:0000313" key="3">
    <source>
        <dbReference type="EMBL" id="AAZ45389.1"/>
    </source>
</evidence>
<dbReference type="AlphaFoldDB" id="Q47IE2"/>
<organism evidence="3">
    <name type="scientific">Dechloromonas aromatica (strain RCB)</name>
    <dbReference type="NCBI Taxonomy" id="159087"/>
    <lineage>
        <taxon>Bacteria</taxon>
        <taxon>Pseudomonadati</taxon>
        <taxon>Pseudomonadota</taxon>
        <taxon>Betaproteobacteria</taxon>
        <taxon>Rhodocyclales</taxon>
        <taxon>Azonexaceae</taxon>
        <taxon>Dechloromonas</taxon>
    </lineage>
</organism>
<evidence type="ECO:0000256" key="1">
    <source>
        <dbReference type="ARBA" id="ARBA00006845"/>
    </source>
</evidence>
<dbReference type="EMBL" id="CP000089">
    <property type="protein sequence ID" value="AAZ45389.1"/>
    <property type="molecule type" value="Genomic_DNA"/>
</dbReference>
<sequence length="142" mass="15286">MNEIMLKNAGASGVYYLSPPRQSAIKAAASRARFCVLAASISKASSTEDVLAELGSAFKFPTWYGTNFDALCDCLTDPDWQPAKGHVLLINGLANLRAAHPDDFATLIAVLQAAAEIRRDSHSPFWILIDTPARDIPVLAEA</sequence>
<dbReference type="Pfam" id="PF01337">
    <property type="entry name" value="Barstar"/>
    <property type="match status" value="1"/>
</dbReference>
<accession>Q47IE2</accession>
<dbReference type="SUPFAM" id="SSF52038">
    <property type="entry name" value="Barstar-related"/>
    <property type="match status" value="1"/>
</dbReference>
<dbReference type="Gene3D" id="3.30.370.10">
    <property type="entry name" value="Barstar-like"/>
    <property type="match status" value="1"/>
</dbReference>
<dbReference type="eggNOG" id="COG2732">
    <property type="taxonomic scope" value="Bacteria"/>
</dbReference>
<proteinExistence type="inferred from homology"/>
<protein>
    <recommendedName>
        <fullName evidence="2">Barstar (barnase inhibitor) domain-containing protein</fullName>
    </recommendedName>
</protein>
<reference evidence="3" key="1">
    <citation type="submission" date="2005-08" db="EMBL/GenBank/DDBJ databases">
        <title>Complete sequence of Dechloromonas aromatica RCB.</title>
        <authorList>
            <person name="Salinero K.K."/>
            <person name="Copeland A."/>
            <person name="Lucas S."/>
            <person name="Lapidus A."/>
            <person name="Barry K."/>
            <person name="Detter J.C."/>
            <person name="Glavina T."/>
            <person name="Hammon N."/>
            <person name="Israni S."/>
            <person name="Pitluck S."/>
            <person name="Di Bartolo G."/>
            <person name="Trong S."/>
            <person name="Schmutz J."/>
            <person name="Larimer F."/>
            <person name="Land M."/>
            <person name="Ivanova N."/>
            <person name="Richardson P."/>
        </authorList>
    </citation>
    <scope>NUCLEOTIDE SEQUENCE</scope>
    <source>
        <strain evidence="3">RCB</strain>
    </source>
</reference>
<dbReference type="CDD" id="cd05141">
    <property type="entry name" value="Barstar_evA4336-like"/>
    <property type="match status" value="1"/>
</dbReference>
<evidence type="ECO:0000259" key="2">
    <source>
        <dbReference type="Pfam" id="PF01337"/>
    </source>
</evidence>
<dbReference type="InterPro" id="IPR000468">
    <property type="entry name" value="Barstar"/>
</dbReference>
<dbReference type="STRING" id="159087.Daro_0632"/>
<dbReference type="InterPro" id="IPR035905">
    <property type="entry name" value="Barstar-like_sf"/>
</dbReference>
<feature type="domain" description="Barstar (barnase inhibitor)" evidence="2">
    <location>
        <begin position="38"/>
        <end position="129"/>
    </location>
</feature>
<gene>
    <name evidence="3" type="ordered locus">Daro_0632</name>
</gene>
<name>Q47IE2_DECAR</name>